<evidence type="ECO:0000256" key="5">
    <source>
        <dbReference type="ARBA" id="ARBA00023242"/>
    </source>
</evidence>
<evidence type="ECO:0000256" key="1">
    <source>
        <dbReference type="ARBA" id="ARBA00004604"/>
    </source>
</evidence>
<organism evidence="8 9">
    <name type="scientific">Strongylocentrotus purpuratus</name>
    <name type="common">Purple sea urchin</name>
    <dbReference type="NCBI Taxonomy" id="7668"/>
    <lineage>
        <taxon>Eukaryota</taxon>
        <taxon>Metazoa</taxon>
        <taxon>Echinodermata</taxon>
        <taxon>Eleutherozoa</taxon>
        <taxon>Echinozoa</taxon>
        <taxon>Echinoidea</taxon>
        <taxon>Euechinoidea</taxon>
        <taxon>Echinacea</taxon>
        <taxon>Camarodonta</taxon>
        <taxon>Echinidea</taxon>
        <taxon>Strongylocentrotidae</taxon>
        <taxon>Strongylocentrotus</taxon>
    </lineage>
</organism>
<protein>
    <recommendedName>
        <fullName evidence="10">Nucleolar protein 14</fullName>
    </recommendedName>
</protein>
<comment type="function">
    <text evidence="6">Involved in nucleolar processing of pre-18S ribosomal RNA. Has a role in the nuclear export of 40S pre-ribosomal subunit to the cytoplasm.</text>
</comment>
<feature type="compositionally biased region" description="Basic and acidic residues" evidence="7">
    <location>
        <begin position="251"/>
        <end position="280"/>
    </location>
</feature>
<evidence type="ECO:0000256" key="3">
    <source>
        <dbReference type="ARBA" id="ARBA00022517"/>
    </source>
</evidence>
<reference evidence="8" key="2">
    <citation type="submission" date="2021-01" db="UniProtKB">
        <authorList>
            <consortium name="EnsemblMetazoa"/>
        </authorList>
    </citation>
    <scope>IDENTIFICATION</scope>
</reference>
<evidence type="ECO:0000313" key="9">
    <source>
        <dbReference type="Proteomes" id="UP000007110"/>
    </source>
</evidence>
<name>A0A7M7NSQ5_STRPU</name>
<feature type="compositionally biased region" description="Basic residues" evidence="7">
    <location>
        <begin position="1"/>
        <end position="10"/>
    </location>
</feature>
<proteinExistence type="inferred from homology"/>
<dbReference type="InterPro" id="IPR007276">
    <property type="entry name" value="Nop14"/>
</dbReference>
<feature type="region of interest" description="Disordered" evidence="7">
    <location>
        <begin position="251"/>
        <end position="398"/>
    </location>
</feature>
<dbReference type="OrthoDB" id="441771at2759"/>
<evidence type="ECO:0000256" key="7">
    <source>
        <dbReference type="SAM" id="MobiDB-lite"/>
    </source>
</evidence>
<evidence type="ECO:0000313" key="8">
    <source>
        <dbReference type="EnsemblMetazoa" id="XP_030841150"/>
    </source>
</evidence>
<keyword evidence="4" id="KW-0698">rRNA processing</keyword>
<evidence type="ECO:0008006" key="10">
    <source>
        <dbReference type="Google" id="ProtNLM"/>
    </source>
</evidence>
<evidence type="ECO:0000256" key="2">
    <source>
        <dbReference type="ARBA" id="ARBA00007466"/>
    </source>
</evidence>
<dbReference type="GO" id="GO:0032040">
    <property type="term" value="C:small-subunit processome"/>
    <property type="evidence" value="ECO:0000318"/>
    <property type="project" value="GO_Central"/>
</dbReference>
<dbReference type="Proteomes" id="UP000007110">
    <property type="component" value="Unassembled WGS sequence"/>
</dbReference>
<dbReference type="GeneID" id="578764"/>
<dbReference type="RefSeq" id="XP_030841150.1">
    <property type="nucleotide sequence ID" value="XM_030985290.1"/>
</dbReference>
<accession>A0A7M7NSQ5</accession>
<reference evidence="9" key="1">
    <citation type="submission" date="2015-02" db="EMBL/GenBank/DDBJ databases">
        <title>Genome sequencing for Strongylocentrotus purpuratus.</title>
        <authorList>
            <person name="Murali S."/>
            <person name="Liu Y."/>
            <person name="Vee V."/>
            <person name="English A."/>
            <person name="Wang M."/>
            <person name="Skinner E."/>
            <person name="Han Y."/>
            <person name="Muzny D.M."/>
            <person name="Worley K.C."/>
            <person name="Gibbs R.A."/>
        </authorList>
    </citation>
    <scope>NUCLEOTIDE SEQUENCE</scope>
</reference>
<evidence type="ECO:0000256" key="4">
    <source>
        <dbReference type="ARBA" id="ARBA00022552"/>
    </source>
</evidence>
<dbReference type="PANTHER" id="PTHR23183:SF0">
    <property type="entry name" value="NUCLEOLAR PROTEIN 14"/>
    <property type="match status" value="1"/>
</dbReference>
<dbReference type="KEGG" id="spu:578764"/>
<keyword evidence="3" id="KW-0690">Ribosome biogenesis</keyword>
<dbReference type="GO" id="GO:0030490">
    <property type="term" value="P:maturation of SSU-rRNA"/>
    <property type="evidence" value="ECO:0000318"/>
    <property type="project" value="GO_Central"/>
</dbReference>
<keyword evidence="5" id="KW-0539">Nucleus</keyword>
<feature type="compositionally biased region" description="Basic and acidic residues" evidence="7">
    <location>
        <begin position="781"/>
        <end position="802"/>
    </location>
</feature>
<feature type="region of interest" description="Disordered" evidence="7">
    <location>
        <begin position="1"/>
        <end position="22"/>
    </location>
</feature>
<dbReference type="OMA" id="KSCWPSL"/>
<comment type="similarity">
    <text evidence="2">Belongs to the NOP14 family.</text>
</comment>
<keyword evidence="9" id="KW-1185">Reference proteome</keyword>
<feature type="compositionally biased region" description="Basic residues" evidence="7">
    <location>
        <begin position="37"/>
        <end position="48"/>
    </location>
</feature>
<feature type="region of interest" description="Disordered" evidence="7">
    <location>
        <begin position="37"/>
        <end position="59"/>
    </location>
</feature>
<dbReference type="GO" id="GO:0005730">
    <property type="term" value="C:nucleolus"/>
    <property type="evidence" value="ECO:0000318"/>
    <property type="project" value="GO_Central"/>
</dbReference>
<dbReference type="Pfam" id="PF04147">
    <property type="entry name" value="Nop14"/>
    <property type="match status" value="1"/>
</dbReference>
<dbReference type="PANTHER" id="PTHR23183">
    <property type="entry name" value="NOP14"/>
    <property type="match status" value="1"/>
</dbReference>
<dbReference type="EnsemblMetazoa" id="XM_030985290">
    <property type="protein sequence ID" value="XP_030841150"/>
    <property type="gene ID" value="LOC578764"/>
</dbReference>
<dbReference type="GO" id="GO:0030692">
    <property type="term" value="C:Noc4p-Nop14p complex"/>
    <property type="evidence" value="ECO:0000318"/>
    <property type="project" value="GO_Central"/>
</dbReference>
<feature type="region of interest" description="Disordered" evidence="7">
    <location>
        <begin position="849"/>
        <end position="868"/>
    </location>
</feature>
<dbReference type="CTD" id="8602"/>
<evidence type="ECO:0000256" key="6">
    <source>
        <dbReference type="ARBA" id="ARBA00024695"/>
    </source>
</evidence>
<dbReference type="AlphaFoldDB" id="A0A7M7NSQ5"/>
<comment type="subcellular location">
    <subcellularLocation>
        <location evidence="1">Nucleus</location>
        <location evidence="1">Nucleolus</location>
    </subcellularLocation>
</comment>
<dbReference type="InParanoid" id="A0A7M7NSQ5"/>
<feature type="region of interest" description="Disordered" evidence="7">
    <location>
        <begin position="781"/>
        <end position="814"/>
    </location>
</feature>
<feature type="compositionally biased region" description="Acidic residues" evidence="7">
    <location>
        <begin position="334"/>
        <end position="388"/>
    </location>
</feature>
<sequence>MAKNKKRRSLTSKVEQRSKATEIKNNPFEVKINKQKHNILGRKNKHGKGVPVVSRSKGLQKRNATLLQEYKQRHKSNKFLDKRLGENDPEMSVEDKMMERFTLEKQRNHEKSGMYSLNTDEDLTHYGQSLSSLEKFEEPDLASDDEEGGMIDKKFVAEEHFGGFLTKKKTDEEGKPKTRQEIFEEIIAKSKKDKFNRQSEKEDVVKLTEQLDQDFNDVSQFLAKVKRDKDEERRKPDDYDMSVKELIFDMRAKASDRLKTPEELAKEEKEKLEKMETDRQRRMKGITETEEQENKRRMQYLSADDLNDGFELTRDNRSTLSYRDGVPSFGFDQGESDSEEKEEEGEEEVQEDDEEEEEDDESEEGEEEEEDNASDLDSETDEDDDEDDRTVKEIKSSLKKGNKQSVTKKVSIQEPVEKKKKIEEMMRLAKEELPYTFKAPTCLEELEGVLTGHSPSNQLTIIERMIKCHHPSLSDGNKAKLETLTTCIYQLMGKYVKEGKDLQPQFINGLTKHLYDLTQTCALASGNSLMGIICEKYESFNKETEDRGRSTFPSLDVLLYFKLVSALFPTSDFRHSVVTPTMLFMGAILSQCQVRSCQDVTFGLFICNLFLKNVSLSKRLVPEVMNFLQGILYMASDHESKTAGLVVAPFKQSGRFSKLLRHEGTSEAQLRPVKILDLVTDLEDLDQAEFSTWALGLTCHLLHQFSTLYVDLPSYSEIFSPIYILLQDKELLLNKYHHDVQSLGDEVLSHIEGSRQRTRRVLEVEKKKPAPLKMFEPKIEENYDPTRKYRSSGNKEHDEQQRLKHRHRREMKGAVREIRKDTQFIARQKLKEQKERDDERKEKVMRLHQMLATQEGDFRDIKRKKRKP</sequence>